<evidence type="ECO:0000313" key="1">
    <source>
        <dbReference type="EMBL" id="MQY49934.1"/>
    </source>
</evidence>
<dbReference type="RefSeq" id="WP_153360123.1">
    <property type="nucleotide sequence ID" value="NZ_JAYKOO010000003.1"/>
</dbReference>
<accession>A0A6A8AGH8</accession>
<name>A0A6A8AGH8_9HYPH</name>
<organism evidence="1 2">
    <name type="scientific">Endobacterium cereale</name>
    <dbReference type="NCBI Taxonomy" id="2663029"/>
    <lineage>
        <taxon>Bacteria</taxon>
        <taxon>Pseudomonadati</taxon>
        <taxon>Pseudomonadota</taxon>
        <taxon>Alphaproteobacteria</taxon>
        <taxon>Hyphomicrobiales</taxon>
        <taxon>Rhizobiaceae</taxon>
        <taxon>Endobacterium</taxon>
    </lineage>
</organism>
<sequence>MASNRERKWFWLSLASLPVLLVVAFRINAWRNIEEYSRLSESEILTGNGNLDYAGALWRLENVRLIGDGRDTAQKFPGAMRLIVVRLVATAHDDIGKNWGQCQVSLTDDTGRRWLPLEVSLSNDISRDLEPKADPVNGCGITSLTPPKKSSAVMIEEKFVVPADAAPKLAAQLSFSASRPKAISLPLGL</sequence>
<gene>
    <name evidence="1" type="ORF">GAO09_28300</name>
</gene>
<keyword evidence="2" id="KW-1185">Reference proteome</keyword>
<protein>
    <submittedName>
        <fullName evidence="1">Uncharacterized protein</fullName>
    </submittedName>
</protein>
<proteinExistence type="predicted"/>
<dbReference type="Proteomes" id="UP000435138">
    <property type="component" value="Unassembled WGS sequence"/>
</dbReference>
<reference evidence="1 2" key="1">
    <citation type="submission" date="2019-11" db="EMBL/GenBank/DDBJ databases">
        <title>Genome analysis of Rhizobacterium cereale a novel genus and species isolated from maize roots in North Spain.</title>
        <authorList>
            <person name="Menendez E."/>
            <person name="Flores-Felix J.D."/>
            <person name="Ramirez-Bahena M.-H."/>
            <person name="Igual J.M."/>
            <person name="Garcia-Fraile P."/>
            <person name="Peix A."/>
            <person name="Velazquez E."/>
        </authorList>
    </citation>
    <scope>NUCLEOTIDE SEQUENCE [LARGE SCALE GENOMIC DNA]</scope>
    <source>
        <strain evidence="1 2">RZME27</strain>
    </source>
</reference>
<evidence type="ECO:0000313" key="2">
    <source>
        <dbReference type="Proteomes" id="UP000435138"/>
    </source>
</evidence>
<comment type="caution">
    <text evidence="1">The sequence shown here is derived from an EMBL/GenBank/DDBJ whole genome shotgun (WGS) entry which is preliminary data.</text>
</comment>
<dbReference type="EMBL" id="WIXI01000051">
    <property type="protein sequence ID" value="MQY49934.1"/>
    <property type="molecule type" value="Genomic_DNA"/>
</dbReference>
<dbReference type="AlphaFoldDB" id="A0A6A8AGH8"/>